<sequence>MFFSLKKVTIFFFCFFINIVNFYNSANLDNNLLSDAIAASLAEGVQGNGTNMHTCEAAGCSSYKNIIKDNSDDCLFGFICKKCKKTHAKSQDICFYSSLEGYENLYEGLLEDFSQTTYDTFKIPLDKKVDNISTKHENKQTSDNKEKEEKEEEEDEEDEKKDNSKKNKKEKSNSTKKEDEEGTEDEEEVEEEEEEEEDESDKKKNGSYSKNNDKESFLEQSAKNIYYNSTVFEKKNMLFNKTQFKKKFLTCSKSLEPDDEYNIKERTDYSYLEKNTEEKKIIYRRLKININKYEEYLKNKLSKCDVSDDGMSSIYIKLILQIVKDKNDIYTDISKKSILSNGERSNYHSRSGDDTDIDENENDDDQEENESDEEERGSVYKKKKENQKNEKLHFDYDENNTNNSKYNSNNETKYNNSSNDSISYENNQIAEPIYMEKNNSQTNQSFDYDYHNLQSNKSYSDPNLMQYSYIDLHNLKRENNNISTNKNKLNYINNYFIVEKNDTHKESNNELYDPVEIIKKEKMNNTLINNFHNNKEYAFYQYKIGEDLGGDSMENYYKSKNGFFKSIFQKVFKKKNSDDEGDDYDEESDGKKKRGFFSKKKKKKKKDEDIDNDEIINNEDEDGDEDDNESSYSGKGESKGKSQNKKKKKKSLFSKFKSKYFKKKQKLHIEAYFNNIIVKTCKNSLKWKGKMFRKHSLIEMTLKVPVKMKYIKNEPLNFFRSGYEVIITCKNCDEVLFNSCVQVYCTKKNSKLGSSISNATSNSSNLNTMGTVAFTPIQLYNYGSQNPADLYFMPPAYYSSHKNIYIKYSIVILLMFINLVI</sequence>
<dbReference type="OrthoDB" id="372890at2759"/>
<name>A0A1J1GTK7_PLAGA</name>
<feature type="compositionally biased region" description="Low complexity" evidence="1">
    <location>
        <begin position="399"/>
        <end position="419"/>
    </location>
</feature>
<dbReference type="VEuPathDB" id="PlasmoDB:PGAL8A_00303000"/>
<dbReference type="RefSeq" id="XP_028528626.1">
    <property type="nucleotide sequence ID" value="XM_028672033.1"/>
</dbReference>
<evidence type="ECO:0000313" key="2">
    <source>
        <dbReference type="EMBL" id="CRG95818.1"/>
    </source>
</evidence>
<dbReference type="AlphaFoldDB" id="A0A1J1GTK7"/>
<feature type="compositionally biased region" description="Acidic residues" evidence="1">
    <location>
        <begin position="149"/>
        <end position="159"/>
    </location>
</feature>
<keyword evidence="3" id="KW-1185">Reference proteome</keyword>
<accession>A0A1J1GTK7</accession>
<dbReference type="EMBL" id="CVMV01000045">
    <property type="protein sequence ID" value="CRG95818.1"/>
    <property type="molecule type" value="Genomic_DNA"/>
</dbReference>
<dbReference type="Proteomes" id="UP000220797">
    <property type="component" value="Unassembled WGS sequence"/>
</dbReference>
<feature type="compositionally biased region" description="Basic and acidic residues" evidence="1">
    <location>
        <begin position="386"/>
        <end position="396"/>
    </location>
</feature>
<feature type="region of interest" description="Disordered" evidence="1">
    <location>
        <begin position="134"/>
        <end position="215"/>
    </location>
</feature>
<evidence type="ECO:0000313" key="3">
    <source>
        <dbReference type="Proteomes" id="UP000220797"/>
    </source>
</evidence>
<feature type="compositionally biased region" description="Basic and acidic residues" evidence="1">
    <location>
        <begin position="134"/>
        <end position="148"/>
    </location>
</feature>
<feature type="region of interest" description="Disordered" evidence="1">
    <location>
        <begin position="613"/>
        <end position="650"/>
    </location>
</feature>
<protein>
    <recommendedName>
        <fullName evidence="4">Surface-related antigen SRA</fullName>
    </recommendedName>
</protein>
<feature type="compositionally biased region" description="Acidic residues" evidence="1">
    <location>
        <begin position="613"/>
        <end position="629"/>
    </location>
</feature>
<feature type="region of interest" description="Disordered" evidence="1">
    <location>
        <begin position="341"/>
        <end position="422"/>
    </location>
</feature>
<comment type="caution">
    <text evidence="2">The sequence shown here is derived from an EMBL/GenBank/DDBJ whole genome shotgun (WGS) entry which is preliminary data.</text>
</comment>
<feature type="compositionally biased region" description="Acidic residues" evidence="1">
    <location>
        <begin position="354"/>
        <end position="375"/>
    </location>
</feature>
<dbReference type="GeneID" id="39731563"/>
<reference evidence="2" key="1">
    <citation type="submission" date="2015-04" db="EMBL/GenBank/DDBJ databases">
        <authorList>
            <consortium name="Pathogen Informatics"/>
        </authorList>
    </citation>
    <scope>NUCLEOTIDE SEQUENCE [LARGE SCALE GENOMIC DNA]</scope>
    <source>
        <strain evidence="2">8A</strain>
    </source>
</reference>
<proteinExistence type="predicted"/>
<organism evidence="2 3">
    <name type="scientific">Plasmodium gallinaceum</name>
    <dbReference type="NCBI Taxonomy" id="5849"/>
    <lineage>
        <taxon>Eukaryota</taxon>
        <taxon>Sar</taxon>
        <taxon>Alveolata</taxon>
        <taxon>Apicomplexa</taxon>
        <taxon>Aconoidasida</taxon>
        <taxon>Haemosporida</taxon>
        <taxon>Plasmodiidae</taxon>
        <taxon>Plasmodium</taxon>
        <taxon>Plasmodium (Haemamoeba)</taxon>
    </lineage>
</organism>
<evidence type="ECO:0008006" key="4">
    <source>
        <dbReference type="Google" id="ProtNLM"/>
    </source>
</evidence>
<feature type="compositionally biased region" description="Basic and acidic residues" evidence="1">
    <location>
        <begin position="160"/>
        <end position="179"/>
    </location>
</feature>
<gene>
    <name evidence="2" type="ORF">PGAL8A_00303000</name>
</gene>
<feature type="compositionally biased region" description="Acidic residues" evidence="1">
    <location>
        <begin position="180"/>
        <end position="199"/>
    </location>
</feature>
<evidence type="ECO:0000256" key="1">
    <source>
        <dbReference type="SAM" id="MobiDB-lite"/>
    </source>
</evidence>